<dbReference type="GO" id="GO:0016163">
    <property type="term" value="F:nitrogenase activity"/>
    <property type="evidence" value="ECO:0007669"/>
    <property type="project" value="InterPro"/>
</dbReference>
<evidence type="ECO:0000256" key="3">
    <source>
        <dbReference type="RuleBase" id="RU004021"/>
    </source>
</evidence>
<dbReference type="Proteomes" id="UP000546464">
    <property type="component" value="Unassembled WGS sequence"/>
</dbReference>
<accession>A0A842H9J6</accession>
<name>A0A842H9J6_9BACT</name>
<dbReference type="SUPFAM" id="SSF53807">
    <property type="entry name" value="Helical backbone' metal receptor"/>
    <property type="match status" value="1"/>
</dbReference>
<feature type="region of interest" description="Disordered" evidence="4">
    <location>
        <begin position="1"/>
        <end position="20"/>
    </location>
</feature>
<evidence type="ECO:0000259" key="5">
    <source>
        <dbReference type="Pfam" id="PF00148"/>
    </source>
</evidence>
<reference evidence="6 7" key="1">
    <citation type="submission" date="2020-07" db="EMBL/GenBank/DDBJ databases">
        <authorList>
            <person name="Feng X."/>
        </authorList>
    </citation>
    <scope>NUCLEOTIDE SEQUENCE [LARGE SCALE GENOMIC DNA]</scope>
    <source>
        <strain evidence="6 7">JCM31066</strain>
    </source>
</reference>
<dbReference type="RefSeq" id="WP_185673953.1">
    <property type="nucleotide sequence ID" value="NZ_JACHVB010000012.1"/>
</dbReference>
<dbReference type="PANTHER" id="PTHR33712">
    <property type="entry name" value="LIGHT-INDEPENDENT PROTOCHLOROPHYLLIDE REDUCTASE SUBUNIT B"/>
    <property type="match status" value="1"/>
</dbReference>
<evidence type="ECO:0000256" key="2">
    <source>
        <dbReference type="ARBA" id="ARBA00023231"/>
    </source>
</evidence>
<evidence type="ECO:0000313" key="7">
    <source>
        <dbReference type="Proteomes" id="UP000546464"/>
    </source>
</evidence>
<keyword evidence="2 3" id="KW-0535">Nitrogen fixation</keyword>
<dbReference type="InterPro" id="IPR000318">
    <property type="entry name" value="Nase_comp1_CS"/>
</dbReference>
<dbReference type="Gene3D" id="3.40.50.1980">
    <property type="entry name" value="Nitrogenase molybdenum iron protein domain"/>
    <property type="match status" value="3"/>
</dbReference>
<dbReference type="Pfam" id="PF00148">
    <property type="entry name" value="Oxidored_nitro"/>
    <property type="match status" value="1"/>
</dbReference>
<dbReference type="PROSITE" id="PS00699">
    <property type="entry name" value="NITROGENASE_1_1"/>
    <property type="match status" value="1"/>
</dbReference>
<organism evidence="6 7">
    <name type="scientific">Ruficoccus amylovorans</name>
    <dbReference type="NCBI Taxonomy" id="1804625"/>
    <lineage>
        <taxon>Bacteria</taxon>
        <taxon>Pseudomonadati</taxon>
        <taxon>Verrucomicrobiota</taxon>
        <taxon>Opitutia</taxon>
        <taxon>Puniceicoccales</taxon>
        <taxon>Cerasicoccaceae</taxon>
        <taxon>Ruficoccus</taxon>
    </lineage>
</organism>
<feature type="domain" description="Nitrogenase/oxidoreductase component 1" evidence="5">
    <location>
        <begin position="34"/>
        <end position="454"/>
    </location>
</feature>
<protein>
    <submittedName>
        <fullName evidence="6">Nitrogenase</fullName>
    </submittedName>
</protein>
<dbReference type="Gene3D" id="1.20.89.10">
    <property type="entry name" value="Nitrogenase Molybdenum-iron Protein, subunit B, domain 4"/>
    <property type="match status" value="1"/>
</dbReference>
<comment type="similarity">
    <text evidence="1 3">Belongs to the NifD/NifK/NifE/NifN family.</text>
</comment>
<dbReference type="PANTHER" id="PTHR33712:SF7">
    <property type="entry name" value="LIGHT-INDEPENDENT PROTOCHLOROPHYLLIDE REDUCTASE SUBUNIT B"/>
    <property type="match status" value="1"/>
</dbReference>
<keyword evidence="7" id="KW-1185">Reference proteome</keyword>
<comment type="caution">
    <text evidence="6">The sequence shown here is derived from an EMBL/GenBank/DDBJ whole genome shotgun (WGS) entry which is preliminary data.</text>
</comment>
<dbReference type="EMBL" id="JACHVB010000012">
    <property type="protein sequence ID" value="MBC2592945.1"/>
    <property type="molecule type" value="Genomic_DNA"/>
</dbReference>
<gene>
    <name evidence="6" type="ORF">H5P28_01605</name>
</gene>
<dbReference type="InterPro" id="IPR000510">
    <property type="entry name" value="Nase/OxRdtase_comp1"/>
</dbReference>
<dbReference type="InterPro" id="IPR050152">
    <property type="entry name" value="ChlB/BchB/BchZ"/>
</dbReference>
<evidence type="ECO:0000256" key="4">
    <source>
        <dbReference type="SAM" id="MobiDB-lite"/>
    </source>
</evidence>
<evidence type="ECO:0000313" key="6">
    <source>
        <dbReference type="EMBL" id="MBC2592945.1"/>
    </source>
</evidence>
<sequence length="469" mass="50725">MNICKGNPDTLTTTGERTEGPLPAAATRNACKLCTPLGAAMVFKGVRGCLPFLHGSQGCATYIRRYMISHFREPVDIASSSFSEDDAIFGGAKNFAQGVDNVIHQYAPELIGVATTCLSETIGDNMLGMIKTYQDKHCGDGPPLVHVSTPAYTGTHSDGYYSAIRELIKAFAQPTRITQPRMVNILPAMMSCADLRHLREICALYELEATILPDYSSTLEGGSWECYHRISPGGTSLDEISEMATAAATLEIGHTQAVDKDSAGSWLERERGVRCDALGWPIGIRLSDQFFAAMATASNRPMPAILADERGRLVDAYVDAHKYVSGKRAAIFGEPDLVVGLAAFMSEIGVRPVICATGSKVKKWKELLASEIEGGTADVEILSDADHAKLAEAARTLKPDIILGSSKGYPLARELKIPLVRIGFPIHDRIGAQRMLSVGYRGTLELFDRVANALLESRQDDSATGYSYL</sequence>
<dbReference type="PROSITE" id="PS00090">
    <property type="entry name" value="NITROGENASE_1_2"/>
    <property type="match status" value="1"/>
</dbReference>
<evidence type="ECO:0000256" key="1">
    <source>
        <dbReference type="ARBA" id="ARBA00011002"/>
    </source>
</evidence>
<proteinExistence type="inferred from homology"/>
<dbReference type="AlphaFoldDB" id="A0A842H9J6"/>